<dbReference type="PANTHER" id="PTHR42929">
    <property type="entry name" value="INNER MEMBRANE ABC TRANSPORTER PERMEASE PROTEIN YDCU-RELATED-RELATED"/>
    <property type="match status" value="1"/>
</dbReference>
<feature type="transmembrane region" description="Helical" evidence="8">
    <location>
        <begin position="183"/>
        <end position="205"/>
    </location>
</feature>
<evidence type="ECO:0000256" key="9">
    <source>
        <dbReference type="SAM" id="MobiDB-lite"/>
    </source>
</evidence>
<dbReference type="GO" id="GO:0055085">
    <property type="term" value="P:transmembrane transport"/>
    <property type="evidence" value="ECO:0007669"/>
    <property type="project" value="InterPro"/>
</dbReference>
<evidence type="ECO:0000256" key="8">
    <source>
        <dbReference type="RuleBase" id="RU363032"/>
    </source>
</evidence>
<keyword evidence="7 8" id="KW-0472">Membrane</keyword>
<keyword evidence="12" id="KW-1185">Reference proteome</keyword>
<feature type="transmembrane region" description="Helical" evidence="8">
    <location>
        <begin position="102"/>
        <end position="122"/>
    </location>
</feature>
<dbReference type="InterPro" id="IPR035906">
    <property type="entry name" value="MetI-like_sf"/>
</dbReference>
<feature type="transmembrane region" description="Helical" evidence="8">
    <location>
        <begin position="226"/>
        <end position="248"/>
    </location>
</feature>
<dbReference type="RefSeq" id="WP_271175168.1">
    <property type="nucleotide sequence ID" value="NZ_BAAAJO010000001.1"/>
</dbReference>
<dbReference type="Pfam" id="PF00528">
    <property type="entry name" value="BPD_transp_1"/>
    <property type="match status" value="1"/>
</dbReference>
<dbReference type="SUPFAM" id="SSF161098">
    <property type="entry name" value="MetI-like"/>
    <property type="match status" value="1"/>
</dbReference>
<name>A0A9W6H710_9MICO</name>
<feature type="transmembrane region" description="Helical" evidence="8">
    <location>
        <begin position="129"/>
        <end position="147"/>
    </location>
</feature>
<evidence type="ECO:0000256" key="3">
    <source>
        <dbReference type="ARBA" id="ARBA00022448"/>
    </source>
</evidence>
<comment type="caution">
    <text evidence="11">The sequence shown here is derived from an EMBL/GenBank/DDBJ whole genome shotgun (WGS) entry which is preliminary data.</text>
</comment>
<comment type="similarity">
    <text evidence="2">Belongs to the binding-protein-dependent transport system permease family. CysTW subfamily.</text>
</comment>
<feature type="domain" description="ABC transmembrane type-1" evidence="10">
    <location>
        <begin position="96"/>
        <end position="303"/>
    </location>
</feature>
<organism evidence="11 12">
    <name type="scientific">Leifsonia poae</name>
    <dbReference type="NCBI Taxonomy" id="110933"/>
    <lineage>
        <taxon>Bacteria</taxon>
        <taxon>Bacillati</taxon>
        <taxon>Actinomycetota</taxon>
        <taxon>Actinomycetes</taxon>
        <taxon>Micrococcales</taxon>
        <taxon>Microbacteriaceae</taxon>
        <taxon>Leifsonia</taxon>
    </lineage>
</organism>
<accession>A0A9W6H710</accession>
<keyword evidence="5 8" id="KW-0812">Transmembrane</keyword>
<evidence type="ECO:0000256" key="6">
    <source>
        <dbReference type="ARBA" id="ARBA00022989"/>
    </source>
</evidence>
<evidence type="ECO:0000256" key="2">
    <source>
        <dbReference type="ARBA" id="ARBA00007069"/>
    </source>
</evidence>
<evidence type="ECO:0000313" key="11">
    <source>
        <dbReference type="EMBL" id="GLJ74453.1"/>
    </source>
</evidence>
<comment type="subcellular location">
    <subcellularLocation>
        <location evidence="1 8">Cell membrane</location>
        <topology evidence="1 8">Multi-pass membrane protein</topology>
    </subcellularLocation>
</comment>
<dbReference type="PROSITE" id="PS50928">
    <property type="entry name" value="ABC_TM1"/>
    <property type="match status" value="1"/>
</dbReference>
<feature type="transmembrane region" description="Helical" evidence="8">
    <location>
        <begin position="37"/>
        <end position="62"/>
    </location>
</feature>
<evidence type="ECO:0000256" key="7">
    <source>
        <dbReference type="ARBA" id="ARBA00023136"/>
    </source>
</evidence>
<dbReference type="Gene3D" id="1.10.3720.10">
    <property type="entry name" value="MetI-like"/>
    <property type="match status" value="1"/>
</dbReference>
<feature type="transmembrane region" description="Helical" evidence="8">
    <location>
        <begin position="282"/>
        <end position="309"/>
    </location>
</feature>
<evidence type="ECO:0000256" key="5">
    <source>
        <dbReference type="ARBA" id="ARBA00022692"/>
    </source>
</evidence>
<dbReference type="InterPro" id="IPR000515">
    <property type="entry name" value="MetI-like"/>
</dbReference>
<keyword evidence="4" id="KW-1003">Cell membrane</keyword>
<sequence length="331" mass="35816">MTTALTDTPLGTERFAPATGVPPVPPRKRRRLRVSGTTIAGFPTWAFVLFFFIIPLALVLWYSFGYKPDLFSAHANDRLSFDRYGEALDATFLGTFLNTLKIGLLGTAICLVIAVPFAYWLAVKLKPQYRALALALVLVPFWTNFLVRTLGWQIVLSPQGFLSNALQSMGLLHGKLDILYTQAAVQLGVVYNYLPLMILPLYVAMDRAGQPLREASADLGANRVRTFLQITLPLAAPGIASGCLLVFIPLMGDYVTASVLGGAQGNMVGQLVASQFNTAQNWALGSAMAVLLMLFIAAAVVIVGAVLLIARWALRRSRSVDLTAVATGDAR</sequence>
<reference evidence="11" key="1">
    <citation type="journal article" date="2014" name="Int. J. Syst. Evol. Microbiol.">
        <title>Complete genome sequence of Corynebacterium casei LMG S-19264T (=DSM 44701T), isolated from a smear-ripened cheese.</title>
        <authorList>
            <consortium name="US DOE Joint Genome Institute (JGI-PGF)"/>
            <person name="Walter F."/>
            <person name="Albersmeier A."/>
            <person name="Kalinowski J."/>
            <person name="Ruckert C."/>
        </authorList>
    </citation>
    <scope>NUCLEOTIDE SEQUENCE</scope>
    <source>
        <strain evidence="11">VKM Ac-1401</strain>
    </source>
</reference>
<evidence type="ECO:0000256" key="1">
    <source>
        <dbReference type="ARBA" id="ARBA00004651"/>
    </source>
</evidence>
<dbReference type="Proteomes" id="UP001142372">
    <property type="component" value="Unassembled WGS sequence"/>
</dbReference>
<dbReference type="PANTHER" id="PTHR42929:SF1">
    <property type="entry name" value="INNER MEMBRANE ABC TRANSPORTER PERMEASE PROTEIN YDCU-RELATED"/>
    <property type="match status" value="1"/>
</dbReference>
<keyword evidence="3 8" id="KW-0813">Transport</keyword>
<evidence type="ECO:0000259" key="10">
    <source>
        <dbReference type="PROSITE" id="PS50928"/>
    </source>
</evidence>
<keyword evidence="6 8" id="KW-1133">Transmembrane helix</keyword>
<feature type="region of interest" description="Disordered" evidence="9">
    <location>
        <begin position="1"/>
        <end position="23"/>
    </location>
</feature>
<dbReference type="CDD" id="cd06261">
    <property type="entry name" value="TM_PBP2"/>
    <property type="match status" value="1"/>
</dbReference>
<reference evidence="11" key="2">
    <citation type="submission" date="2023-01" db="EMBL/GenBank/DDBJ databases">
        <authorList>
            <person name="Sun Q."/>
            <person name="Evtushenko L."/>
        </authorList>
    </citation>
    <scope>NUCLEOTIDE SEQUENCE</scope>
    <source>
        <strain evidence="11">VKM Ac-1401</strain>
    </source>
</reference>
<evidence type="ECO:0000256" key="4">
    <source>
        <dbReference type="ARBA" id="ARBA00022475"/>
    </source>
</evidence>
<dbReference type="EMBL" id="BSEN01000001">
    <property type="protein sequence ID" value="GLJ74453.1"/>
    <property type="molecule type" value="Genomic_DNA"/>
</dbReference>
<dbReference type="GO" id="GO:0005886">
    <property type="term" value="C:plasma membrane"/>
    <property type="evidence" value="ECO:0007669"/>
    <property type="project" value="UniProtKB-SubCell"/>
</dbReference>
<gene>
    <name evidence="11" type="ORF">GCM10017584_00260</name>
</gene>
<evidence type="ECO:0000313" key="12">
    <source>
        <dbReference type="Proteomes" id="UP001142372"/>
    </source>
</evidence>
<dbReference type="AlphaFoldDB" id="A0A9W6H710"/>
<protein>
    <submittedName>
        <fullName evidence="11">ABC transporter permease</fullName>
    </submittedName>
</protein>
<proteinExistence type="inferred from homology"/>